<dbReference type="PROSITE" id="PS01276">
    <property type="entry name" value="PEPTIDASE_U32"/>
    <property type="match status" value="1"/>
</dbReference>
<dbReference type="PANTHER" id="PTHR30217:SF6">
    <property type="entry name" value="TRNA HYDROXYLATION PROTEIN P"/>
    <property type="match status" value="1"/>
</dbReference>
<dbReference type="EMBL" id="CP042905">
    <property type="protein sequence ID" value="QEE16883.1"/>
    <property type="molecule type" value="Genomic_DNA"/>
</dbReference>
<dbReference type="GO" id="GO:0006508">
    <property type="term" value="P:proteolysis"/>
    <property type="evidence" value="ECO:0007669"/>
    <property type="project" value="UniProtKB-KW"/>
</dbReference>
<evidence type="ECO:0000256" key="3">
    <source>
        <dbReference type="ARBA" id="ARBA00038374"/>
    </source>
</evidence>
<organism evidence="4 5">
    <name type="scientific">Promethearchaeum syntrophicum</name>
    <dbReference type="NCBI Taxonomy" id="2594042"/>
    <lineage>
        <taxon>Archaea</taxon>
        <taxon>Promethearchaeati</taxon>
        <taxon>Promethearchaeota</taxon>
        <taxon>Promethearchaeia</taxon>
        <taxon>Promethearchaeales</taxon>
        <taxon>Promethearchaeaceae</taxon>
        <taxon>Promethearchaeum</taxon>
    </lineage>
</organism>
<keyword evidence="5" id="KW-1185">Reference proteome</keyword>
<dbReference type="KEGG" id="psyt:DSAG12_02713"/>
<evidence type="ECO:0000256" key="2">
    <source>
        <dbReference type="ARBA" id="ARBA00022801"/>
    </source>
</evidence>
<name>A0A5B9DDP1_9ARCH</name>
<proteinExistence type="inferred from homology"/>
<gene>
    <name evidence="4" type="ORF">DSAG12_02713</name>
</gene>
<sequence>MKVELLLPAQNKKSIIAVKEYANAVYFGTEALNMRINADNFMIKDLPEIVDLCHSLNIKAYLTSNVIIYENEIEYLENQLNLAKDAGIDAVIVHDMAAIEIAKELKLPFHISTQASVSNSKAAQFFERLGAERIILARELSLMKIKEIIKKLTKTQIETFVHGAMCTAISGRCYISAEVHKDTQYSANRGKCLQPCRNKWTMVHSNGTELEYEDGFFLNSKDLCMIEHIPELINSGISSLKIEGRMRDPHYIETVGQCYREAIDSFYEDTYNHSKVKKWLENLNTVYNRGFSTGFYFDRPGVNEISRDQSGNLSKYRKIQVGKVITYYRNVKAAKISLHQGQLRIGDEIIIEGSKMGNYIKQKIKSIQIKTKAVTQTPKLNPGTSILISVEVDSPVKKNDYVYQYLPK</sequence>
<protein>
    <submittedName>
        <fullName evidence="4">Peptidase U32 family protein</fullName>
    </submittedName>
</protein>
<evidence type="ECO:0000313" key="5">
    <source>
        <dbReference type="Proteomes" id="UP000321408"/>
    </source>
</evidence>
<comment type="similarity">
    <text evidence="3">Belongs to the peptidase U32 family.</text>
</comment>
<dbReference type="GO" id="GO:0008233">
    <property type="term" value="F:peptidase activity"/>
    <property type="evidence" value="ECO:0007669"/>
    <property type="project" value="UniProtKB-KW"/>
</dbReference>
<accession>A0A5B9DDP1</accession>
<evidence type="ECO:0000256" key="1">
    <source>
        <dbReference type="ARBA" id="ARBA00022670"/>
    </source>
</evidence>
<dbReference type="OrthoDB" id="51464at2157"/>
<reference evidence="4 5" key="2">
    <citation type="journal article" date="2024" name="Int. J. Syst. Evol. Microbiol.">
        <title>Promethearchaeum syntrophicum gen. nov., sp. nov., an anaerobic, obligately syntrophic archaeon, the first isolate of the lineage 'Asgard' archaea, and proposal of the new archaeal phylum Promethearchaeota phyl. nov. and kingdom Promethearchaeati regn. nov.</title>
        <authorList>
            <person name="Imachi H."/>
            <person name="Nobu M.K."/>
            <person name="Kato S."/>
            <person name="Takaki Y."/>
            <person name="Miyazaki M."/>
            <person name="Miyata M."/>
            <person name="Ogawara M."/>
            <person name="Saito Y."/>
            <person name="Sakai S."/>
            <person name="Tahara Y.O."/>
            <person name="Takano Y."/>
            <person name="Tasumi E."/>
            <person name="Uematsu K."/>
            <person name="Yoshimura T."/>
            <person name="Itoh T."/>
            <person name="Ohkuma M."/>
            <person name="Takai K."/>
        </authorList>
    </citation>
    <scope>NUCLEOTIDE SEQUENCE [LARGE SCALE GENOMIC DNA]</scope>
    <source>
        <strain evidence="4 5">MK-D1</strain>
    </source>
</reference>
<dbReference type="GeneID" id="41330693"/>
<dbReference type="Pfam" id="PF01136">
    <property type="entry name" value="Peptidase_U32"/>
    <property type="match status" value="1"/>
</dbReference>
<keyword evidence="1" id="KW-0645">Protease</keyword>
<evidence type="ECO:0000313" key="4">
    <source>
        <dbReference type="EMBL" id="QEE16883.1"/>
    </source>
</evidence>
<reference evidence="4 5" key="1">
    <citation type="journal article" date="2020" name="Nature">
        <title>Isolation of an archaeon at the prokaryote-eukaryote interface.</title>
        <authorList>
            <person name="Imachi H."/>
            <person name="Nobu M.K."/>
            <person name="Nakahara N."/>
            <person name="Morono Y."/>
            <person name="Ogawara M."/>
            <person name="Takaki Y."/>
            <person name="Takano Y."/>
            <person name="Uematsu K."/>
            <person name="Ikuta T."/>
            <person name="Ito M."/>
            <person name="Matsui Y."/>
            <person name="Miyazaki M."/>
            <person name="Murata K."/>
            <person name="Saito Y."/>
            <person name="Sakai S."/>
            <person name="Song C."/>
            <person name="Tasumi E."/>
            <person name="Yamanaka Y."/>
            <person name="Yamaguchi T."/>
            <person name="Kamagata Y."/>
            <person name="Tamaki H."/>
            <person name="Takai K."/>
        </authorList>
    </citation>
    <scope>NUCLEOTIDE SEQUENCE [LARGE SCALE GENOMIC DNA]</scope>
    <source>
        <strain evidence="4 5">MK-D1</strain>
    </source>
</reference>
<dbReference type="Proteomes" id="UP000321408">
    <property type="component" value="Chromosome"/>
</dbReference>
<dbReference type="InterPro" id="IPR051454">
    <property type="entry name" value="RNA/ubiquinone_mod_enzymes"/>
</dbReference>
<dbReference type="PANTHER" id="PTHR30217">
    <property type="entry name" value="PEPTIDASE U32 FAMILY"/>
    <property type="match status" value="1"/>
</dbReference>
<keyword evidence="2" id="KW-0378">Hydrolase</keyword>
<dbReference type="InterPro" id="IPR001539">
    <property type="entry name" value="Peptidase_U32"/>
</dbReference>
<dbReference type="AlphaFoldDB" id="A0A5B9DDP1"/>
<dbReference type="RefSeq" id="WP_147663809.1">
    <property type="nucleotide sequence ID" value="NZ_CP042905.2"/>
</dbReference>